<evidence type="ECO:0000313" key="12">
    <source>
        <dbReference type="Proteomes" id="UP000695007"/>
    </source>
</evidence>
<dbReference type="Pfam" id="PF11919">
    <property type="entry name" value="PSME4_C"/>
    <property type="match status" value="1"/>
</dbReference>
<keyword evidence="7" id="KW-0234">DNA repair</keyword>
<comment type="subcellular location">
    <subcellularLocation>
        <location evidence="2">Cytoplasm</location>
    </subcellularLocation>
    <subcellularLocation>
        <location evidence="1">Nucleus speckle</location>
    </subcellularLocation>
</comment>
<feature type="domain" description="Proteasome activator complex subunit 4-like HEAT repeat-like" evidence="11">
    <location>
        <begin position="1198"/>
        <end position="1486"/>
    </location>
</feature>
<keyword evidence="6" id="KW-0227">DNA damage</keyword>
<name>A0AAJ6YM40_9HYME</name>
<sequence length="1884" mass="217324">MDFIGELEDEYFEQTSDDLSSIDTTDELPSDCLDFKEKTSFQKELLTNRLLSYSNKLDDEADALLAKIKGNLGRCVMMRKIKPDCVIWSNMLYKYVTLYDLRFTKEDHITFIKVLYELMTIPNLEPALVGIFGYHLYIIIRKNDLISPKELELPWRPLYNLFFCITARKPMQISFHHYPSYLKNLLESLICVAKVYFPINTTQEILDELKPQICPFYTYVMQMTMKGFQLFLPVQLAPEHHSIGHELWFHELMDLWKVCNSNAHTWGNHVMNLISKLAYYNIGYIDWEPYMPLMFTRFVQSFNLPVCYKKMRFNSTCRIAPNFIGLWIASVLGNKSSAQIYLDKFLKTIETYFHPANYGSWLKKLGELFVNISYFVVLRLHRERYQINQSKPTWKTPIPESHKLTDSDIDVFVNSMIPIAMTGIFNKRCSPIFYDALHYLAIMRPNLVIPNVVEKVYPTLGSDIEPHKLITAMMCMITISRPLVQGSHIPNKEYAFPEGPLHVLPLLFASLSGIDPNDVNKCFVTFSLITTYVTMIPIVDCSKSKADMSDDDRLICEETSRFEDFILQFMDKVFVWIDSSSVVPVRLENNTNSNGRSRSETMLESALDRTFSSMLRQTSHSIFLSALNKLRTFIVEHVLETQVSGQLVAILCKVFSSVNSVETLRALFPFLSEKVLDVIGEGDDVIKAENLDNQLLYPLLLLNRLVFTRGDALLPYMDTLHKIIEKVIRLKSREGNLLGCFTLSNVMLSLSNVMNINVERNLDDLDYLYIKDWGETVKIKSTKLKVYVPGKKEQEALQIIFTKFFMPAITSIQNFIKTENSLSRDELQIVLRIIFNILDGCDSALPFWTEPPLQMKPYENSIERLEPIIGNSGEIQMPDGSNVRCFLVETMSALQEIMLKNVEDDTRSLIILQLIWQNLLLGKLRMSLDSSLKFSTILFDSISKVVENKMTGNNGWLPILILERANLQHQKRKVCTTPVFTETHKTILINVLKLSTSQYSVIRLRAQETIQLALGYFPNAYIVLAPKIIEILERDPIANHSAYKGILYLITRKINDHEFLLVKQDWEFIKSLWPALVLSEPSEKLSVIRLKDSIVDLVNETFYSTNISLEIPDSCVAAAANFWNNNARLNVPQPTDEEIEMGKENLRLSGENSLKIYNEILDKLLNALLEKNLHWRHRLMTMNFIYVLMHPDHVFSPKIVRFFLNALIHESIDERKVALRMLMYIFKQLKKNHVKIKIPIPLGESNPADNCESRKVQPGCRADNTWLQYNSATRPTNALEWEKPRYIHKSYVGFYAWPHELEIYAPTSEQPGFEDASMTEQEREIIAFFSNQQNVDKFVDYLSLEGKKGRDKFRNVHMLVFKGLFRNHGDAFLDRFLPHLRKLVLDKQESSQRCATEIICGLIKGSKHWPYEMTARMWTALLPVIRMALSNLTVESIDDWTLCITNASKDRDPNRLHWLLECLMEESPLGQSEASFVECGRLMILQGALFIQSWRVGELLRRLLLRFENRLEESPFQNVRDQLASTLVSMFHTNVKFGSTSVGDQRFPEVRSFLEKIYPRLHSLVEDDESSRMLASRLAATKIDTDIAESPEVSSSLSAIDVKREKNIRLFKIICKWIFETVMNSNLDSLSIFYRVYPIMCQLENNEKDEELSKTCSRSVVVLAQSLTPPEHMPAVLEAVCNTSQSSFWSARLGCLEFLQVLVFHNMSILLSNETWIQTIQTIVLKLMEDERLEVREKASQVLGGLLHCTIIPNQETLLEEFKKKAKIKLDNKRRRLSKDPEDVANNAKILSAVRLRHAGVLGLCAFIRAHPYDVPKHIPPIFECLSFHLNDPEPIPSTIRKTLNDFKRTHCDGWTGLQGLAVNFTKEQFAVMQDLTVPPSYYA</sequence>
<organism evidence="12 13">
    <name type="scientific">Ceratosolen solmsi marchali</name>
    <dbReference type="NCBI Taxonomy" id="326594"/>
    <lineage>
        <taxon>Eukaryota</taxon>
        <taxon>Metazoa</taxon>
        <taxon>Ecdysozoa</taxon>
        <taxon>Arthropoda</taxon>
        <taxon>Hexapoda</taxon>
        <taxon>Insecta</taxon>
        <taxon>Pterygota</taxon>
        <taxon>Neoptera</taxon>
        <taxon>Endopterygota</taxon>
        <taxon>Hymenoptera</taxon>
        <taxon>Apocrita</taxon>
        <taxon>Proctotrupomorpha</taxon>
        <taxon>Chalcidoidea</taxon>
        <taxon>Agaonidae</taxon>
        <taxon>Agaoninae</taxon>
        <taxon>Ceratosolen</taxon>
    </lineage>
</organism>
<keyword evidence="4" id="KW-0963">Cytoplasm</keyword>
<keyword evidence="8" id="KW-0539">Nucleus</keyword>
<dbReference type="Gene3D" id="1.25.10.10">
    <property type="entry name" value="Leucine-rich Repeat Variant"/>
    <property type="match status" value="1"/>
</dbReference>
<dbReference type="InterPro" id="IPR011989">
    <property type="entry name" value="ARM-like"/>
</dbReference>
<evidence type="ECO:0000256" key="3">
    <source>
        <dbReference type="ARBA" id="ARBA00005739"/>
    </source>
</evidence>
<dbReference type="PANTHER" id="PTHR32170">
    <property type="entry name" value="PROTEASOME ACTIVATOR COMPLEX SUBUNIT 4"/>
    <property type="match status" value="1"/>
</dbReference>
<dbReference type="GO" id="GO:0070628">
    <property type="term" value="F:proteasome binding"/>
    <property type="evidence" value="ECO:0007669"/>
    <property type="project" value="InterPro"/>
</dbReference>
<dbReference type="GO" id="GO:0006281">
    <property type="term" value="P:DNA repair"/>
    <property type="evidence" value="ECO:0007669"/>
    <property type="project" value="UniProtKB-KW"/>
</dbReference>
<dbReference type="InterPro" id="IPR021843">
    <property type="entry name" value="PSME4_C"/>
</dbReference>
<reference evidence="13" key="1">
    <citation type="submission" date="2025-08" db="UniProtKB">
        <authorList>
            <consortium name="RefSeq"/>
        </authorList>
    </citation>
    <scope>IDENTIFICATION</scope>
</reference>
<dbReference type="GO" id="GO:0010499">
    <property type="term" value="P:proteasomal ubiquitin-independent protein catabolic process"/>
    <property type="evidence" value="ECO:0007669"/>
    <property type="project" value="TreeGrafter"/>
</dbReference>
<dbReference type="Pfam" id="PF16507">
    <property type="entry name" value="HEAT_PSME4_mid"/>
    <property type="match status" value="1"/>
</dbReference>
<evidence type="ECO:0000256" key="8">
    <source>
        <dbReference type="ARBA" id="ARBA00023242"/>
    </source>
</evidence>
<dbReference type="GO" id="GO:0016607">
    <property type="term" value="C:nuclear speck"/>
    <property type="evidence" value="ECO:0007669"/>
    <property type="project" value="UniProtKB-SubCell"/>
</dbReference>
<evidence type="ECO:0000256" key="6">
    <source>
        <dbReference type="ARBA" id="ARBA00022763"/>
    </source>
</evidence>
<evidence type="ECO:0000259" key="9">
    <source>
        <dbReference type="Pfam" id="PF11919"/>
    </source>
</evidence>
<evidence type="ECO:0000256" key="1">
    <source>
        <dbReference type="ARBA" id="ARBA00004324"/>
    </source>
</evidence>
<keyword evidence="12" id="KW-1185">Reference proteome</keyword>
<feature type="domain" description="Proteasome activator complex subunit 4 C-terminal" evidence="9">
    <location>
        <begin position="1797"/>
        <end position="1884"/>
    </location>
</feature>
<evidence type="ECO:0000259" key="10">
    <source>
        <dbReference type="Pfam" id="PF16507"/>
    </source>
</evidence>
<dbReference type="InterPro" id="IPR055455">
    <property type="entry name" value="HEAT_PSME4"/>
</dbReference>
<dbReference type="InterPro" id="IPR016024">
    <property type="entry name" value="ARM-type_fold"/>
</dbReference>
<dbReference type="InterPro" id="IPR032430">
    <property type="entry name" value="Blm10_mid"/>
</dbReference>
<dbReference type="SUPFAM" id="SSF48371">
    <property type="entry name" value="ARM repeat"/>
    <property type="match status" value="1"/>
</dbReference>
<dbReference type="RefSeq" id="XP_011500574.1">
    <property type="nucleotide sequence ID" value="XM_011502272.1"/>
</dbReference>
<evidence type="ECO:0000259" key="11">
    <source>
        <dbReference type="Pfam" id="PF23096"/>
    </source>
</evidence>
<feature type="domain" description="Proteasome activator Blm10 middle HEAT repeats region" evidence="10">
    <location>
        <begin position="342"/>
        <end position="841"/>
    </location>
</feature>
<dbReference type="GO" id="GO:0016504">
    <property type="term" value="F:peptidase activator activity"/>
    <property type="evidence" value="ECO:0007669"/>
    <property type="project" value="InterPro"/>
</dbReference>
<comment type="similarity">
    <text evidence="3">Belongs to the BLM10 family.</text>
</comment>
<evidence type="ECO:0000313" key="13">
    <source>
        <dbReference type="RefSeq" id="XP_011500574.1"/>
    </source>
</evidence>
<proteinExistence type="inferred from homology"/>
<evidence type="ECO:0000256" key="4">
    <source>
        <dbReference type="ARBA" id="ARBA00022490"/>
    </source>
</evidence>
<gene>
    <name evidence="13" type="primary">LOC105364363</name>
</gene>
<dbReference type="PANTHER" id="PTHR32170:SF3">
    <property type="entry name" value="PROTEASOME ACTIVATOR COMPLEX SUBUNIT 4"/>
    <property type="match status" value="1"/>
</dbReference>
<dbReference type="GO" id="GO:0005829">
    <property type="term" value="C:cytosol"/>
    <property type="evidence" value="ECO:0007669"/>
    <property type="project" value="TreeGrafter"/>
</dbReference>
<dbReference type="KEGG" id="csol:105364363"/>
<protein>
    <submittedName>
        <fullName evidence="13">Proteasome activator complex subunit 4A-like</fullName>
    </submittedName>
</protein>
<dbReference type="Proteomes" id="UP000695007">
    <property type="component" value="Unplaced"/>
</dbReference>
<evidence type="ECO:0000256" key="5">
    <source>
        <dbReference type="ARBA" id="ARBA00022737"/>
    </source>
</evidence>
<dbReference type="GeneID" id="105364363"/>
<accession>A0AAJ6YM40</accession>
<evidence type="ECO:0000256" key="2">
    <source>
        <dbReference type="ARBA" id="ARBA00004496"/>
    </source>
</evidence>
<evidence type="ECO:0000256" key="7">
    <source>
        <dbReference type="ARBA" id="ARBA00023204"/>
    </source>
</evidence>
<dbReference type="InterPro" id="IPR035309">
    <property type="entry name" value="PSME4"/>
</dbReference>
<keyword evidence="5" id="KW-0677">Repeat</keyword>
<dbReference type="Pfam" id="PF23096">
    <property type="entry name" value="HEAT_PSME4"/>
    <property type="match status" value="1"/>
</dbReference>